<dbReference type="InterPro" id="IPR005906">
    <property type="entry name" value="LysW"/>
</dbReference>
<proteinExistence type="predicted"/>
<protein>
    <submittedName>
        <fullName evidence="1">Lysine biosynthesis protein</fullName>
    </submittedName>
</protein>
<dbReference type="NCBIfam" id="NF041070">
    <property type="entry name" value="carrier_LysW_Arch"/>
    <property type="match status" value="1"/>
</dbReference>
<dbReference type="EMBL" id="BMNL01000002">
    <property type="protein sequence ID" value="GGP20888.1"/>
    <property type="molecule type" value="Genomic_DNA"/>
</dbReference>
<name>A0A830GVW8_9CREN</name>
<dbReference type="Proteomes" id="UP000610960">
    <property type="component" value="Unassembled WGS sequence"/>
</dbReference>
<organism evidence="1 2">
    <name type="scientific">Thermocladium modestius</name>
    <dbReference type="NCBI Taxonomy" id="62609"/>
    <lineage>
        <taxon>Archaea</taxon>
        <taxon>Thermoproteota</taxon>
        <taxon>Thermoprotei</taxon>
        <taxon>Thermoproteales</taxon>
        <taxon>Thermoproteaceae</taxon>
        <taxon>Thermocladium</taxon>
    </lineage>
</organism>
<dbReference type="PANTHER" id="PTHR40393:SF1">
    <property type="entry name" value="LYSINE BIOSYNTHESIS PROTEIN-RELATED"/>
    <property type="match status" value="1"/>
</dbReference>
<dbReference type="CDD" id="cd13946">
    <property type="entry name" value="LysW"/>
    <property type="match status" value="1"/>
</dbReference>
<gene>
    <name evidence="1" type="ORF">GCM10007981_10780</name>
</gene>
<sequence>MPTNMACQVCGGEVPVPDDALDGELTSCPSCGQKYQVVIQNNSIQLKLINAEEEDWGE</sequence>
<reference evidence="1" key="1">
    <citation type="journal article" date="2014" name="Int. J. Syst. Evol. Microbiol.">
        <title>Complete genome sequence of Corynebacterium casei LMG S-19264T (=DSM 44701T), isolated from a smear-ripened cheese.</title>
        <authorList>
            <consortium name="US DOE Joint Genome Institute (JGI-PGF)"/>
            <person name="Walter F."/>
            <person name="Albersmeier A."/>
            <person name="Kalinowski J."/>
            <person name="Ruckert C."/>
        </authorList>
    </citation>
    <scope>NUCLEOTIDE SEQUENCE</scope>
    <source>
        <strain evidence="1">JCM 10088</strain>
    </source>
</reference>
<dbReference type="AlphaFoldDB" id="A0A830GVW8"/>
<dbReference type="RefSeq" id="WP_188596386.1">
    <property type="nucleotide sequence ID" value="NZ_BMNL01000002.1"/>
</dbReference>
<evidence type="ECO:0000313" key="1">
    <source>
        <dbReference type="EMBL" id="GGP20888.1"/>
    </source>
</evidence>
<reference evidence="1" key="2">
    <citation type="submission" date="2020-09" db="EMBL/GenBank/DDBJ databases">
        <authorList>
            <person name="Sun Q."/>
            <person name="Ohkuma M."/>
        </authorList>
    </citation>
    <scope>NUCLEOTIDE SEQUENCE</scope>
    <source>
        <strain evidence="1">JCM 10088</strain>
    </source>
</reference>
<dbReference type="Gene3D" id="2.20.28.160">
    <property type="match status" value="1"/>
</dbReference>
<accession>A0A830GVW8</accession>
<keyword evidence="2" id="KW-1185">Reference proteome</keyword>
<evidence type="ECO:0000313" key="2">
    <source>
        <dbReference type="Proteomes" id="UP000610960"/>
    </source>
</evidence>
<dbReference type="OrthoDB" id="159847at2157"/>
<dbReference type="PANTHER" id="PTHR40393">
    <property type="entry name" value="LYSINE BIOSYNTHESIS PROTEIN-RELATED-RELATED"/>
    <property type="match status" value="1"/>
</dbReference>
<dbReference type="Pfam" id="PF21344">
    <property type="entry name" value="Zn_ribbon_LysW"/>
    <property type="match status" value="1"/>
</dbReference>
<comment type="caution">
    <text evidence="1">The sequence shown here is derived from an EMBL/GenBank/DDBJ whole genome shotgun (WGS) entry which is preliminary data.</text>
</comment>